<proteinExistence type="predicted"/>
<dbReference type="GeneID" id="69480323"/>
<dbReference type="RefSeq" id="WP_211454390.1">
    <property type="nucleotide sequence ID" value="NZ_CP072227.1"/>
</dbReference>
<dbReference type="Pfam" id="PF14284">
    <property type="entry name" value="PcfJ"/>
    <property type="match status" value="1"/>
</dbReference>
<evidence type="ECO:0000313" key="2">
    <source>
        <dbReference type="Proteomes" id="UP000679226"/>
    </source>
</evidence>
<evidence type="ECO:0000313" key="1">
    <source>
        <dbReference type="EMBL" id="QUT46729.1"/>
    </source>
</evidence>
<dbReference type="Gene3D" id="2.40.50.1010">
    <property type="match status" value="1"/>
</dbReference>
<protein>
    <submittedName>
        <fullName evidence="1">PcfJ-like protein</fullName>
    </submittedName>
</protein>
<dbReference type="AlphaFoldDB" id="A0A975KJQ1"/>
<accession>A0A975KJQ1</accession>
<dbReference type="KEGG" id="beg:INE88_03564"/>
<dbReference type="InterPro" id="IPR025586">
    <property type="entry name" value="PcfJ"/>
</dbReference>
<gene>
    <name evidence="1" type="ORF">INE88_03564</name>
</gene>
<organism evidence="1 2">
    <name type="scientific">Bacteroides eggerthii</name>
    <dbReference type="NCBI Taxonomy" id="28111"/>
    <lineage>
        <taxon>Bacteria</taxon>
        <taxon>Pseudomonadati</taxon>
        <taxon>Bacteroidota</taxon>
        <taxon>Bacteroidia</taxon>
        <taxon>Bacteroidales</taxon>
        <taxon>Bacteroidaceae</taxon>
        <taxon>Bacteroides</taxon>
    </lineage>
</organism>
<dbReference type="Proteomes" id="UP000679226">
    <property type="component" value="Chromosome"/>
</dbReference>
<reference evidence="1" key="1">
    <citation type="journal article" date="2021" name="PLoS Genet.">
        <title>Mobile Type VI secretion system loci of the gut Bacteroidales display extensive intra-ecosystem transfer, multi-species spread and geographical clustering.</title>
        <authorList>
            <person name="Garcia-Bayona L."/>
            <person name="Coyne M.J."/>
            <person name="Comstock L.E."/>
        </authorList>
    </citation>
    <scope>NUCLEOTIDE SEQUENCE</scope>
    <source>
        <strain evidence="1">CL11T00C20</strain>
    </source>
</reference>
<name>A0A975KJQ1_9BACE</name>
<dbReference type="EMBL" id="CP072227">
    <property type="protein sequence ID" value="QUT46729.1"/>
    <property type="molecule type" value="Genomic_DNA"/>
</dbReference>
<sequence>MKPRNKFEKLVASSNKELTVIGSKAVEWAVRNAVKHIAFRTSEHNCTCGDCGEKFDYKGKGKSVRCPHCGHRLQVADTLKRKHQEKSYFSTLEAIGNLQVQRTFLLTVIYCKGKQMDFYYDEICRLWLNAKGQMAVTSRQRLQSYYRDCFNFATPIELRGMSDVHMVISDAYIYPYYSALPELRRNGMKGKLPDCHPFKLMKSLLSDHRMETMMKAKDYKAVEYFTYHALDLNSCWQSYKVASRHHYRIEDFGTWCDTIRLLDKCGKDIRNAKYICPINLKAEHDHWLKKSIVIGQRRRDMERMAKAKTYEAEFYKNKSCFFGIVISDEDIEISVLDSLEAYKEEGNKMKHCVFQCEYYAKTDSVILSAHDHLGNRIETVEFSLSQGKVVQSRGVCNSNTKYHDRIIRLVNDNAHRFLEAKRASA</sequence>